<keyword evidence="2" id="KW-1185">Reference proteome</keyword>
<dbReference type="AlphaFoldDB" id="V8CB85"/>
<accession>V8CB85</accession>
<proteinExistence type="predicted"/>
<dbReference type="EMBL" id="AZJI01000001">
    <property type="protein sequence ID" value="ETD24673.1"/>
    <property type="molecule type" value="Genomic_DNA"/>
</dbReference>
<protein>
    <submittedName>
        <fullName evidence="1">Uncharacterized protein</fullName>
    </submittedName>
</protein>
<gene>
    <name evidence="1" type="ORF">HMPREF2086_00005</name>
</gene>
<evidence type="ECO:0000313" key="1">
    <source>
        <dbReference type="EMBL" id="ETD24673.1"/>
    </source>
</evidence>
<dbReference type="HOGENOM" id="CLU_3328671_0_0_7"/>
<evidence type="ECO:0000313" key="2">
    <source>
        <dbReference type="Proteomes" id="UP000018731"/>
    </source>
</evidence>
<dbReference type="Proteomes" id="UP000018731">
    <property type="component" value="Unassembled WGS sequence"/>
</dbReference>
<comment type="caution">
    <text evidence="1">The sequence shown here is derived from an EMBL/GenBank/DDBJ whole genome shotgun (WGS) entry which is preliminary data.</text>
</comment>
<organism evidence="1 2">
    <name type="scientific">Helicobacter macacae MIT 99-5501</name>
    <dbReference type="NCBI Taxonomy" id="1357400"/>
    <lineage>
        <taxon>Bacteria</taxon>
        <taxon>Pseudomonadati</taxon>
        <taxon>Campylobacterota</taxon>
        <taxon>Epsilonproteobacteria</taxon>
        <taxon>Campylobacterales</taxon>
        <taxon>Helicobacteraceae</taxon>
        <taxon>Helicobacter</taxon>
    </lineage>
</organism>
<reference evidence="1 2" key="1">
    <citation type="journal article" date="2014" name="Genome Announc.">
        <title>Draft genome sequences of six enterohepatic helicobacter species isolated from humans and one from rhesus macaques.</title>
        <authorList>
            <person name="Shen Z."/>
            <person name="Sheh A."/>
            <person name="Young S.K."/>
            <person name="Abouelliel A."/>
            <person name="Ward D.V."/>
            <person name="Earl A.M."/>
            <person name="Fox J.G."/>
        </authorList>
    </citation>
    <scope>NUCLEOTIDE SEQUENCE [LARGE SCALE GENOMIC DNA]</scope>
    <source>
        <strain evidence="1 2">MIT 99-5501</strain>
    </source>
</reference>
<sequence>MNPFKNFAKKVWQNFIKFAEFIYFNVEKLPKIELGISL</sequence>
<name>V8CB85_9HELI</name>